<reference evidence="7" key="1">
    <citation type="submission" date="2022-03" db="EMBL/GenBank/DDBJ databases">
        <title>Complete genome sequence of Caldinitratiruptor microaerophilus.</title>
        <authorList>
            <person name="Mukaiyama R."/>
            <person name="Nishiyama T."/>
            <person name="Ueda K."/>
        </authorList>
    </citation>
    <scope>NUCLEOTIDE SEQUENCE</scope>
    <source>
        <strain evidence="7">JCM 16183</strain>
    </source>
</reference>
<feature type="transmembrane region" description="Helical" evidence="5">
    <location>
        <begin position="141"/>
        <end position="163"/>
    </location>
</feature>
<keyword evidence="3 5" id="KW-1133">Transmembrane helix</keyword>
<dbReference type="PROSITE" id="PS51012">
    <property type="entry name" value="ABC_TM2"/>
    <property type="match status" value="1"/>
</dbReference>
<name>A0AA35CPN6_9FIRM</name>
<comment type="subcellular location">
    <subcellularLocation>
        <location evidence="5">Cell membrane</location>
        <topology evidence="5">Multi-pass membrane protein</topology>
    </subcellularLocation>
    <subcellularLocation>
        <location evidence="1">Membrane</location>
        <topology evidence="1">Multi-pass membrane protein</topology>
    </subcellularLocation>
</comment>
<dbReference type="PIRSF" id="PIRSF006648">
    <property type="entry name" value="DrrB"/>
    <property type="match status" value="1"/>
</dbReference>
<dbReference type="AlphaFoldDB" id="A0AA35CPN6"/>
<dbReference type="KEGG" id="cmic:caldi_26910"/>
<dbReference type="GO" id="GO:0043190">
    <property type="term" value="C:ATP-binding cassette (ABC) transporter complex"/>
    <property type="evidence" value="ECO:0007669"/>
    <property type="project" value="InterPro"/>
</dbReference>
<dbReference type="InterPro" id="IPR047817">
    <property type="entry name" value="ABC2_TM_bact-type"/>
</dbReference>
<comment type="similarity">
    <text evidence="5">Belongs to the ABC-2 integral membrane protein family.</text>
</comment>
<proteinExistence type="inferred from homology"/>
<feature type="transmembrane region" description="Helical" evidence="5">
    <location>
        <begin position="63"/>
        <end position="86"/>
    </location>
</feature>
<dbReference type="RefSeq" id="WP_264842236.1">
    <property type="nucleotide sequence ID" value="NZ_AP025628.1"/>
</dbReference>
<feature type="transmembrane region" description="Helical" evidence="5">
    <location>
        <begin position="175"/>
        <end position="193"/>
    </location>
</feature>
<evidence type="ECO:0000259" key="6">
    <source>
        <dbReference type="PROSITE" id="PS51012"/>
    </source>
</evidence>
<dbReference type="InterPro" id="IPR013525">
    <property type="entry name" value="ABC2_TM"/>
</dbReference>
<keyword evidence="8" id="KW-1185">Reference proteome</keyword>
<dbReference type="EMBL" id="AP025628">
    <property type="protein sequence ID" value="BDG61601.1"/>
    <property type="molecule type" value="Genomic_DNA"/>
</dbReference>
<dbReference type="Pfam" id="PF01061">
    <property type="entry name" value="ABC2_membrane"/>
    <property type="match status" value="1"/>
</dbReference>
<protein>
    <recommendedName>
        <fullName evidence="5">Transport permease protein</fullName>
    </recommendedName>
</protein>
<dbReference type="PANTHER" id="PTHR43229:SF2">
    <property type="entry name" value="NODULATION PROTEIN J"/>
    <property type="match status" value="1"/>
</dbReference>
<dbReference type="Proteomes" id="UP001163687">
    <property type="component" value="Chromosome"/>
</dbReference>
<gene>
    <name evidence="7" type="ORF">caldi_26910</name>
</gene>
<feature type="transmembrane region" description="Helical" evidence="5">
    <location>
        <begin position="107"/>
        <end position="129"/>
    </location>
</feature>
<evidence type="ECO:0000256" key="5">
    <source>
        <dbReference type="RuleBase" id="RU361157"/>
    </source>
</evidence>
<keyword evidence="4 5" id="KW-0472">Membrane</keyword>
<evidence type="ECO:0000256" key="2">
    <source>
        <dbReference type="ARBA" id="ARBA00022692"/>
    </source>
</evidence>
<keyword evidence="5" id="KW-1003">Cell membrane</keyword>
<sequence length="261" mass="27887">MDSLRVVYTIWYRETRRFLRERSRIAGMVMQPLLYLLLVGNGIASAMTFRGAPAGAGVGYITFMYPGIIGMSVLFTSVFSAVSIIWDREFGFLREVLVAPAPRWAVALGKVLGIATVSTTQAAILLALAPLAHVPLTIGSVAALLLTCALIAVALGSLGIAIASRMESMEGFQMIMNFLVMPMFFLSGAMFPLRGVPDWLGALMRVNPLTYGVDALRGILLGATPAAPFLVQFALGLDLAVVAALALVLLVMGSWAFSRQG</sequence>
<dbReference type="PRINTS" id="PR00164">
    <property type="entry name" value="ABC2TRNSPORT"/>
</dbReference>
<dbReference type="InterPro" id="IPR000412">
    <property type="entry name" value="ABC_2_transport"/>
</dbReference>
<feature type="domain" description="ABC transmembrane type-2" evidence="6">
    <location>
        <begin position="23"/>
        <end position="260"/>
    </location>
</feature>
<evidence type="ECO:0000256" key="1">
    <source>
        <dbReference type="ARBA" id="ARBA00004141"/>
    </source>
</evidence>
<dbReference type="InterPro" id="IPR005942">
    <property type="entry name" value="Daunbcin-R_ABC-transpt"/>
</dbReference>
<evidence type="ECO:0000313" key="8">
    <source>
        <dbReference type="Proteomes" id="UP001163687"/>
    </source>
</evidence>
<keyword evidence="2 5" id="KW-0812">Transmembrane</keyword>
<evidence type="ECO:0000256" key="4">
    <source>
        <dbReference type="ARBA" id="ARBA00023136"/>
    </source>
</evidence>
<dbReference type="NCBIfam" id="TIGR01247">
    <property type="entry name" value="drrB"/>
    <property type="match status" value="1"/>
</dbReference>
<dbReference type="GO" id="GO:0140359">
    <property type="term" value="F:ABC-type transporter activity"/>
    <property type="evidence" value="ECO:0007669"/>
    <property type="project" value="InterPro"/>
</dbReference>
<dbReference type="InterPro" id="IPR051784">
    <property type="entry name" value="Nod_factor_ABC_transporter"/>
</dbReference>
<dbReference type="PANTHER" id="PTHR43229">
    <property type="entry name" value="NODULATION PROTEIN J"/>
    <property type="match status" value="1"/>
</dbReference>
<organism evidence="7 8">
    <name type="scientific">Caldinitratiruptor microaerophilus</name>
    <dbReference type="NCBI Taxonomy" id="671077"/>
    <lineage>
        <taxon>Bacteria</taxon>
        <taxon>Bacillati</taxon>
        <taxon>Bacillota</taxon>
        <taxon>Clostridia</taxon>
        <taxon>Eubacteriales</taxon>
        <taxon>Symbiobacteriaceae</taxon>
        <taxon>Caldinitratiruptor</taxon>
    </lineage>
</organism>
<feature type="transmembrane region" description="Helical" evidence="5">
    <location>
        <begin position="25"/>
        <end position="43"/>
    </location>
</feature>
<evidence type="ECO:0000256" key="3">
    <source>
        <dbReference type="ARBA" id="ARBA00022989"/>
    </source>
</evidence>
<accession>A0AA35CPN6</accession>
<feature type="transmembrane region" description="Helical" evidence="5">
    <location>
        <begin position="229"/>
        <end position="257"/>
    </location>
</feature>
<evidence type="ECO:0000313" key="7">
    <source>
        <dbReference type="EMBL" id="BDG61601.1"/>
    </source>
</evidence>
<keyword evidence="5" id="KW-0813">Transport</keyword>